<dbReference type="AlphaFoldDB" id="A0A419NB93"/>
<dbReference type="EMBL" id="RAHH01000007">
    <property type="protein sequence ID" value="RJT45408.1"/>
    <property type="molecule type" value="Genomic_DNA"/>
</dbReference>
<name>A0A419NB93_9GAMM</name>
<sequence length="369" mass="41923">MPVHHAIWRVGENPQPLTISKLASEKQLQKMIIQDPAILSDQWMIIGEEVNTLDSGRIDLLAIAPDASLILIELKRDRTPREVVAQALDYASWVDDLTADRLSQIYEKFSRGGNLADAFKQRFNAELEDESINQTHQIIIVAAELDSSTERIVAYLSKNKLPINVLFFRVFQHGEEQFLSRTWLIDPSETQTNAAQATVDANTGAKEPWFGEFYVSFGDPKSRVWEEARRYGFISAGGGSWYSQTLKQLQPGDRIWAKIPAKGYVGVGIVQSAVEPASSFTINTDDGEELAMDMLKHGELYRQNADDPDKSEYFVPVKWLETRSEQEAVNEIGFFGNQNTVCKPTTPKWRHTVDKLKRIFLRWDTERAE</sequence>
<dbReference type="InterPro" id="IPR011856">
    <property type="entry name" value="tRNA_endonuc-like_dom_sf"/>
</dbReference>
<keyword evidence="2" id="KW-1185">Reference proteome</keyword>
<dbReference type="Proteomes" id="UP000284908">
    <property type="component" value="Unassembled WGS sequence"/>
</dbReference>
<gene>
    <name evidence="1" type="ORF">D6C13_07465</name>
</gene>
<accession>A0A419NB93</accession>
<proteinExistence type="predicted"/>
<reference evidence="1 2" key="1">
    <citation type="submission" date="2018-09" db="EMBL/GenBank/DDBJ databases">
        <authorList>
            <person name="Le Fleche-Mateos A."/>
        </authorList>
    </citation>
    <scope>NUCLEOTIDE SEQUENCE [LARGE SCALE GENOMIC DNA]</scope>
    <source>
        <strain evidence="1 2">DSM 27399</strain>
    </source>
</reference>
<protein>
    <submittedName>
        <fullName evidence="1">DUF91 domain-containing protein</fullName>
    </submittedName>
</protein>
<dbReference type="Gene3D" id="3.40.1350.10">
    <property type="match status" value="1"/>
</dbReference>
<dbReference type="GO" id="GO:0003676">
    <property type="term" value="F:nucleic acid binding"/>
    <property type="evidence" value="ECO:0007669"/>
    <property type="project" value="InterPro"/>
</dbReference>
<dbReference type="RefSeq" id="WP_120132163.1">
    <property type="nucleotide sequence ID" value="NZ_RAHH01000007.1"/>
</dbReference>
<comment type="caution">
    <text evidence="1">The sequence shown here is derived from an EMBL/GenBank/DDBJ whole genome shotgun (WGS) entry which is preliminary data.</text>
</comment>
<dbReference type="OrthoDB" id="570199at2"/>
<organism evidence="1 2">
    <name type="scientific">Rahnella woolbedingensis</name>
    <dbReference type="NCBI Taxonomy" id="1510574"/>
    <lineage>
        <taxon>Bacteria</taxon>
        <taxon>Pseudomonadati</taxon>
        <taxon>Pseudomonadota</taxon>
        <taxon>Gammaproteobacteria</taxon>
        <taxon>Enterobacterales</taxon>
        <taxon>Yersiniaceae</taxon>
        <taxon>Rahnella</taxon>
    </lineage>
</organism>
<evidence type="ECO:0000313" key="1">
    <source>
        <dbReference type="EMBL" id="RJT45408.1"/>
    </source>
</evidence>
<evidence type="ECO:0000313" key="2">
    <source>
        <dbReference type="Proteomes" id="UP000284908"/>
    </source>
</evidence>